<dbReference type="SMART" id="SM00387">
    <property type="entry name" value="HATPase_c"/>
    <property type="match status" value="1"/>
</dbReference>
<dbReference type="InterPro" id="IPR005467">
    <property type="entry name" value="His_kinase_dom"/>
</dbReference>
<keyword evidence="7" id="KW-0067">ATP-binding</keyword>
<dbReference type="InterPro" id="IPR000014">
    <property type="entry name" value="PAS"/>
</dbReference>
<reference evidence="13 14" key="1">
    <citation type="submission" date="2017-10" db="EMBL/GenBank/DDBJ databases">
        <title>Novel microbial diversity and functional potential in the marine mammal oral microbiome.</title>
        <authorList>
            <person name="Dudek N.K."/>
            <person name="Sun C.L."/>
            <person name="Burstein D."/>
            <person name="Kantor R.S."/>
            <person name="Aliaga Goltsman D.S."/>
            <person name="Bik E.M."/>
            <person name="Thomas B.C."/>
            <person name="Banfield J.F."/>
            <person name="Relman D.A."/>
        </authorList>
    </citation>
    <scope>NUCLEOTIDE SEQUENCE [LARGE SCALE GENOMIC DNA]</scope>
    <source>
        <strain evidence="13">DOLJORAL78_47_16</strain>
    </source>
</reference>
<keyword evidence="9" id="KW-0472">Membrane</keyword>
<dbReference type="PROSITE" id="PS50112">
    <property type="entry name" value="PAS"/>
    <property type="match status" value="1"/>
</dbReference>
<comment type="catalytic activity">
    <reaction evidence="1">
        <text>ATP + protein L-histidine = ADP + protein N-phospho-L-histidine.</text>
        <dbReference type="EC" id="2.7.13.3"/>
    </reaction>
</comment>
<keyword evidence="9" id="KW-1133">Transmembrane helix</keyword>
<dbReference type="Gene3D" id="1.10.287.130">
    <property type="match status" value="1"/>
</dbReference>
<feature type="transmembrane region" description="Helical" evidence="9">
    <location>
        <begin position="108"/>
        <end position="126"/>
    </location>
</feature>
<dbReference type="CDD" id="cd00082">
    <property type="entry name" value="HisKA"/>
    <property type="match status" value="1"/>
</dbReference>
<evidence type="ECO:0000256" key="8">
    <source>
        <dbReference type="ARBA" id="ARBA00023012"/>
    </source>
</evidence>
<dbReference type="GO" id="GO:0000155">
    <property type="term" value="F:phosphorelay sensor kinase activity"/>
    <property type="evidence" value="ECO:0007669"/>
    <property type="project" value="InterPro"/>
</dbReference>
<dbReference type="Pfam" id="PF02518">
    <property type="entry name" value="HATPase_c"/>
    <property type="match status" value="1"/>
</dbReference>
<evidence type="ECO:0000256" key="9">
    <source>
        <dbReference type="SAM" id="Phobius"/>
    </source>
</evidence>
<dbReference type="EMBL" id="PDSK01000040">
    <property type="protein sequence ID" value="PIE35546.1"/>
    <property type="molecule type" value="Genomic_DNA"/>
</dbReference>
<dbReference type="InterPro" id="IPR003661">
    <property type="entry name" value="HisK_dim/P_dom"/>
</dbReference>
<dbReference type="NCBIfam" id="TIGR00229">
    <property type="entry name" value="sensory_box"/>
    <property type="match status" value="1"/>
</dbReference>
<evidence type="ECO:0000256" key="6">
    <source>
        <dbReference type="ARBA" id="ARBA00022777"/>
    </source>
</evidence>
<evidence type="ECO:0000256" key="2">
    <source>
        <dbReference type="ARBA" id="ARBA00012438"/>
    </source>
</evidence>
<keyword evidence="8" id="KW-0902">Two-component regulatory system</keyword>
<dbReference type="SUPFAM" id="SSF55785">
    <property type="entry name" value="PYP-like sensor domain (PAS domain)"/>
    <property type="match status" value="1"/>
</dbReference>
<dbReference type="SMART" id="SM00086">
    <property type="entry name" value="PAC"/>
    <property type="match status" value="1"/>
</dbReference>
<evidence type="ECO:0000256" key="1">
    <source>
        <dbReference type="ARBA" id="ARBA00000085"/>
    </source>
</evidence>
<evidence type="ECO:0000259" key="12">
    <source>
        <dbReference type="PROSITE" id="PS50113"/>
    </source>
</evidence>
<dbReference type="PROSITE" id="PS50109">
    <property type="entry name" value="HIS_KIN"/>
    <property type="match status" value="1"/>
</dbReference>
<dbReference type="SMART" id="SM00388">
    <property type="entry name" value="HisKA"/>
    <property type="match status" value="1"/>
</dbReference>
<dbReference type="Gene3D" id="3.30.565.10">
    <property type="entry name" value="Histidine kinase-like ATPase, C-terminal domain"/>
    <property type="match status" value="1"/>
</dbReference>
<dbReference type="InterPro" id="IPR036890">
    <property type="entry name" value="HATPase_C_sf"/>
</dbReference>
<feature type="transmembrane region" description="Helical" evidence="9">
    <location>
        <begin position="171"/>
        <end position="192"/>
    </location>
</feature>
<evidence type="ECO:0000313" key="13">
    <source>
        <dbReference type="EMBL" id="PIE35546.1"/>
    </source>
</evidence>
<dbReference type="EC" id="2.7.13.3" evidence="2"/>
<dbReference type="AlphaFoldDB" id="A0A2G6KIP6"/>
<feature type="domain" description="PAC" evidence="12">
    <location>
        <begin position="284"/>
        <end position="336"/>
    </location>
</feature>
<dbReference type="CDD" id="cd00130">
    <property type="entry name" value="PAS"/>
    <property type="match status" value="1"/>
</dbReference>
<feature type="domain" description="PAS" evidence="11">
    <location>
        <begin position="213"/>
        <end position="266"/>
    </location>
</feature>
<feature type="transmembrane region" description="Helical" evidence="9">
    <location>
        <begin position="25"/>
        <end position="44"/>
    </location>
</feature>
<dbReference type="InterPro" id="IPR000700">
    <property type="entry name" value="PAS-assoc_C"/>
</dbReference>
<evidence type="ECO:0000256" key="4">
    <source>
        <dbReference type="ARBA" id="ARBA00022679"/>
    </source>
</evidence>
<evidence type="ECO:0000256" key="7">
    <source>
        <dbReference type="ARBA" id="ARBA00022840"/>
    </source>
</evidence>
<organism evidence="13 14">
    <name type="scientific">candidate division KSB3 bacterium</name>
    <dbReference type="NCBI Taxonomy" id="2044937"/>
    <lineage>
        <taxon>Bacteria</taxon>
        <taxon>candidate division KSB3</taxon>
    </lineage>
</organism>
<protein>
    <recommendedName>
        <fullName evidence="2">histidine kinase</fullName>
        <ecNumber evidence="2">2.7.13.3</ecNumber>
    </recommendedName>
</protein>
<evidence type="ECO:0000259" key="10">
    <source>
        <dbReference type="PROSITE" id="PS50109"/>
    </source>
</evidence>
<dbReference type="SUPFAM" id="SSF47384">
    <property type="entry name" value="Homodimeric domain of signal transducing histidine kinase"/>
    <property type="match status" value="1"/>
</dbReference>
<dbReference type="InterPro" id="IPR036097">
    <property type="entry name" value="HisK_dim/P_sf"/>
</dbReference>
<dbReference type="PANTHER" id="PTHR43065:SF10">
    <property type="entry name" value="PEROXIDE STRESS-ACTIVATED HISTIDINE KINASE MAK3"/>
    <property type="match status" value="1"/>
</dbReference>
<accession>A0A2G6KIP6</accession>
<sequence>MSFPIYADYPEDTQQRDNFLSKIQWLMIFRIVMVTILLGSALIIQLNSPNSRPLEILYLSIIISYAFTAITLSLLRRIENLRQYAYFQIIYDLLFETGMVAISGGVESIFTFTYIFTIIAAGILLFRRGAFLSASLSAILYGLLVALQFYRILPSFLSLQVHFSPVNVSEIYYNIFLNSCAFYLVAFLSSYLSESLRKTSQRLWETSHDLNELQAFHHNILQGLQSGVLTTDLYGNITSYNRAAELITGFTLSEVYGKNLQWLFPDFHITSFLDLSSDLYRKARRLETVIIKKAGSKVYLGLSLSLFHDNAGKVSGVICIFQDLTELREMQEQVARTDRLAAIGELAAGVAHEIRNPLASISGATQMLRPELDLSGEQKVLMDIIVHESKRLDRLLSDFLLYARPQSLTFAESDLIRDVILATVESLQHDERFLKDKITIRVDAPPDLPKITCDAQQLQQACWNFCLNAFQAMPQGGTLLIRAFLDTIDGWNPGMHRQTQVCVISFCDDGVGMEDEVLHNLFHPFYTTKKHGTGLGLAITHTIVKNHHGMIRVKSIPNEGTTFDVILPVNQEYLSGQSDE</sequence>
<dbReference type="InterPro" id="IPR004358">
    <property type="entry name" value="Sig_transdc_His_kin-like_C"/>
</dbReference>
<keyword evidence="9" id="KW-0812">Transmembrane</keyword>
<dbReference type="Pfam" id="PF00512">
    <property type="entry name" value="HisKA"/>
    <property type="match status" value="1"/>
</dbReference>
<keyword evidence="4" id="KW-0808">Transferase</keyword>
<dbReference type="PANTHER" id="PTHR43065">
    <property type="entry name" value="SENSOR HISTIDINE KINASE"/>
    <property type="match status" value="1"/>
</dbReference>
<dbReference type="SUPFAM" id="SSF55874">
    <property type="entry name" value="ATPase domain of HSP90 chaperone/DNA topoisomerase II/histidine kinase"/>
    <property type="match status" value="1"/>
</dbReference>
<dbReference type="Pfam" id="PF13426">
    <property type="entry name" value="PAS_9"/>
    <property type="match status" value="1"/>
</dbReference>
<gene>
    <name evidence="13" type="ORF">CSA56_03840</name>
</gene>
<feature type="transmembrane region" description="Helical" evidence="9">
    <location>
        <begin position="56"/>
        <end position="75"/>
    </location>
</feature>
<dbReference type="PRINTS" id="PR00344">
    <property type="entry name" value="BCTRLSENSOR"/>
</dbReference>
<evidence type="ECO:0000259" key="11">
    <source>
        <dbReference type="PROSITE" id="PS50112"/>
    </source>
</evidence>
<dbReference type="InterPro" id="IPR035965">
    <property type="entry name" value="PAS-like_dom_sf"/>
</dbReference>
<dbReference type="Pfam" id="PF25323">
    <property type="entry name" value="6TM_PilS"/>
    <property type="match status" value="1"/>
</dbReference>
<evidence type="ECO:0000256" key="5">
    <source>
        <dbReference type="ARBA" id="ARBA00022741"/>
    </source>
</evidence>
<keyword evidence="6" id="KW-0418">Kinase</keyword>
<evidence type="ECO:0000313" key="14">
    <source>
        <dbReference type="Proteomes" id="UP000230821"/>
    </source>
</evidence>
<dbReference type="Proteomes" id="UP000230821">
    <property type="component" value="Unassembled WGS sequence"/>
</dbReference>
<comment type="caution">
    <text evidence="13">The sequence shown here is derived from an EMBL/GenBank/DDBJ whole genome shotgun (WGS) entry which is preliminary data.</text>
</comment>
<feature type="domain" description="Histidine kinase" evidence="10">
    <location>
        <begin position="349"/>
        <end position="571"/>
    </location>
</feature>
<dbReference type="InterPro" id="IPR003594">
    <property type="entry name" value="HATPase_dom"/>
</dbReference>
<keyword evidence="5" id="KW-0547">Nucleotide-binding</keyword>
<name>A0A2G6KIP6_9BACT</name>
<dbReference type="SMART" id="SM00091">
    <property type="entry name" value="PAS"/>
    <property type="match status" value="1"/>
</dbReference>
<feature type="transmembrane region" description="Helical" evidence="9">
    <location>
        <begin position="138"/>
        <end position="159"/>
    </location>
</feature>
<keyword evidence="3" id="KW-0597">Phosphoprotein</keyword>
<evidence type="ECO:0000256" key="3">
    <source>
        <dbReference type="ARBA" id="ARBA00022553"/>
    </source>
</evidence>
<dbReference type="GO" id="GO:0005524">
    <property type="term" value="F:ATP binding"/>
    <property type="evidence" value="ECO:0007669"/>
    <property type="project" value="UniProtKB-KW"/>
</dbReference>
<proteinExistence type="predicted"/>
<dbReference type="Gene3D" id="3.30.450.20">
    <property type="entry name" value="PAS domain"/>
    <property type="match status" value="1"/>
</dbReference>
<dbReference type="InterPro" id="IPR001610">
    <property type="entry name" value="PAC"/>
</dbReference>
<dbReference type="PROSITE" id="PS50113">
    <property type="entry name" value="PAC"/>
    <property type="match status" value="1"/>
</dbReference>